<proteinExistence type="predicted"/>
<reference evidence="2 3" key="1">
    <citation type="submission" date="2015-01" db="EMBL/GenBank/DDBJ databases">
        <title>Evolution of Trichinella species and genotypes.</title>
        <authorList>
            <person name="Korhonen P.K."/>
            <person name="Edoardo P."/>
            <person name="Giuseppe L.R."/>
            <person name="Gasser R.B."/>
        </authorList>
    </citation>
    <scope>NUCLEOTIDE SEQUENCE [LARGE SCALE GENOMIC DNA]</scope>
    <source>
        <strain evidence="2">ISS470</strain>
    </source>
</reference>
<evidence type="ECO:0000313" key="2">
    <source>
        <dbReference type="EMBL" id="KRY62299.1"/>
    </source>
</evidence>
<gene>
    <name evidence="2" type="ORF">T4D_1687</name>
</gene>
<protein>
    <submittedName>
        <fullName evidence="2">Uncharacterized protein</fullName>
    </submittedName>
</protein>
<keyword evidence="3" id="KW-1185">Reference proteome</keyword>
<name>A0A0V1DLQ5_TRIPS</name>
<feature type="compositionally biased region" description="Basic and acidic residues" evidence="1">
    <location>
        <begin position="16"/>
        <end position="28"/>
    </location>
</feature>
<comment type="caution">
    <text evidence="2">The sequence shown here is derived from an EMBL/GenBank/DDBJ whole genome shotgun (WGS) entry which is preliminary data.</text>
</comment>
<evidence type="ECO:0000313" key="3">
    <source>
        <dbReference type="Proteomes" id="UP000054995"/>
    </source>
</evidence>
<evidence type="ECO:0000256" key="1">
    <source>
        <dbReference type="SAM" id="MobiDB-lite"/>
    </source>
</evidence>
<dbReference type="EMBL" id="JYDT01003561">
    <property type="protein sequence ID" value="KRY62299.1"/>
    <property type="molecule type" value="Genomic_DNA"/>
</dbReference>
<dbReference type="Proteomes" id="UP000054995">
    <property type="component" value="Unassembled WGS sequence"/>
</dbReference>
<sequence>MLITIHWTEYRVPNEGARERTQGAEGKTHGGTHGSSCTYVAEDGLVGHQWEEKPLVL</sequence>
<dbReference type="AlphaFoldDB" id="A0A0V1DLQ5"/>
<organism evidence="2 3">
    <name type="scientific">Trichinella pseudospiralis</name>
    <name type="common">Parasitic roundworm</name>
    <dbReference type="NCBI Taxonomy" id="6337"/>
    <lineage>
        <taxon>Eukaryota</taxon>
        <taxon>Metazoa</taxon>
        <taxon>Ecdysozoa</taxon>
        <taxon>Nematoda</taxon>
        <taxon>Enoplea</taxon>
        <taxon>Dorylaimia</taxon>
        <taxon>Trichinellida</taxon>
        <taxon>Trichinellidae</taxon>
        <taxon>Trichinella</taxon>
    </lineage>
</organism>
<accession>A0A0V1DLQ5</accession>
<feature type="region of interest" description="Disordered" evidence="1">
    <location>
        <begin position="14"/>
        <end position="35"/>
    </location>
</feature>